<dbReference type="Pfam" id="PF02110">
    <property type="entry name" value="HK"/>
    <property type="match status" value="1"/>
</dbReference>
<feature type="transmembrane region" description="Helical" evidence="12">
    <location>
        <begin position="188"/>
        <end position="209"/>
    </location>
</feature>
<keyword evidence="10 11" id="KW-0784">Thiamine biosynthesis</keyword>
<dbReference type="PIRSF" id="PIRSF000513">
    <property type="entry name" value="Thz_kinase"/>
    <property type="match status" value="1"/>
</dbReference>
<dbReference type="RefSeq" id="WP_282198285.1">
    <property type="nucleotide sequence ID" value="NZ_BOQE01000001.1"/>
</dbReference>
<reference evidence="13" key="1">
    <citation type="journal article" date="2023" name="Int. J. Syst. Evol. Microbiol.">
        <title>Collibacillus ludicampi gen. nov., sp. nov., a new soil bacterium of the family Alicyclobacillaceae.</title>
        <authorList>
            <person name="Jojima T."/>
            <person name="Ioku Y."/>
            <person name="Fukuta Y."/>
            <person name="Shirasaka N."/>
            <person name="Matsumura Y."/>
            <person name="Mori M."/>
        </authorList>
    </citation>
    <scope>NUCLEOTIDE SEQUENCE</scope>
    <source>
        <strain evidence="13">TP075</strain>
    </source>
</reference>
<name>A0AAV4LB30_9BACL</name>
<evidence type="ECO:0000313" key="13">
    <source>
        <dbReference type="EMBL" id="GIM45052.1"/>
    </source>
</evidence>
<sequence>MHDLDIKGWMEKVREIRPLVHNITNLVVTNIVANALLAVGASPVMAYAKQEVGDMARIANALALNMGTLDESTVEAMLLAGRAANEEGVPVIFDPVGVGATPYRNEVAKRVIDQLHITVLRGNAGEMGILLGTGGEVKGVDAVSMAQDLPENMRAYSRKNNCVLIATGETDYVTDGYTLWQLQNGHPLLAAITGSGCMLTGILGAFLGAAGRKADTRTYAEACVAALACYNVAAEIAAEKAVGPGSFLTALFDALYNLDVSLVEQRAKIVQMGDCE</sequence>
<evidence type="ECO:0000256" key="8">
    <source>
        <dbReference type="ARBA" id="ARBA00022840"/>
    </source>
</evidence>
<comment type="similarity">
    <text evidence="11">Belongs to the Thz kinase family.</text>
</comment>
<gene>
    <name evidence="11 13" type="primary">thiM</name>
    <name evidence="13" type="ORF">DNHGIG_06010</name>
</gene>
<dbReference type="AlphaFoldDB" id="A0AAV4LB30"/>
<keyword evidence="5 11" id="KW-0479">Metal-binding</keyword>
<keyword evidence="8 11" id="KW-0067">ATP-binding</keyword>
<keyword evidence="14" id="KW-1185">Reference proteome</keyword>
<comment type="catalytic activity">
    <reaction evidence="1 11">
        <text>5-(2-hydroxyethyl)-4-methylthiazole + ATP = 4-methyl-5-(2-phosphooxyethyl)-thiazole + ADP + H(+)</text>
        <dbReference type="Rhea" id="RHEA:24212"/>
        <dbReference type="ChEBI" id="CHEBI:15378"/>
        <dbReference type="ChEBI" id="CHEBI:17957"/>
        <dbReference type="ChEBI" id="CHEBI:30616"/>
        <dbReference type="ChEBI" id="CHEBI:58296"/>
        <dbReference type="ChEBI" id="CHEBI:456216"/>
        <dbReference type="EC" id="2.7.1.50"/>
    </reaction>
</comment>
<evidence type="ECO:0000256" key="5">
    <source>
        <dbReference type="ARBA" id="ARBA00022723"/>
    </source>
</evidence>
<evidence type="ECO:0000256" key="12">
    <source>
        <dbReference type="SAM" id="Phobius"/>
    </source>
</evidence>
<evidence type="ECO:0000256" key="2">
    <source>
        <dbReference type="ARBA" id="ARBA00001946"/>
    </source>
</evidence>
<keyword evidence="12" id="KW-0472">Membrane</keyword>
<dbReference type="Proteomes" id="UP001057291">
    <property type="component" value="Unassembled WGS sequence"/>
</dbReference>
<comment type="pathway">
    <text evidence="3 11">Cofactor biosynthesis; thiamine diphosphate biosynthesis; 4-methyl-5-(2-phosphoethyl)-thiazole from 5-(2-hydroxyethyl)-4-methylthiazole: step 1/1.</text>
</comment>
<evidence type="ECO:0000256" key="6">
    <source>
        <dbReference type="ARBA" id="ARBA00022741"/>
    </source>
</evidence>
<dbReference type="GO" id="GO:0009228">
    <property type="term" value="P:thiamine biosynthetic process"/>
    <property type="evidence" value="ECO:0007669"/>
    <property type="project" value="UniProtKB-KW"/>
</dbReference>
<dbReference type="GO" id="GO:0009229">
    <property type="term" value="P:thiamine diphosphate biosynthetic process"/>
    <property type="evidence" value="ECO:0007669"/>
    <property type="project" value="UniProtKB-UniRule"/>
</dbReference>
<dbReference type="PRINTS" id="PR01099">
    <property type="entry name" value="HYETHTZKNASE"/>
</dbReference>
<feature type="binding site" evidence="11">
    <location>
        <position position="167"/>
    </location>
    <ligand>
        <name>ATP</name>
        <dbReference type="ChEBI" id="CHEBI:30616"/>
    </ligand>
</feature>
<keyword evidence="7 11" id="KW-0418">Kinase</keyword>
<evidence type="ECO:0000256" key="11">
    <source>
        <dbReference type="HAMAP-Rule" id="MF_00228"/>
    </source>
</evidence>
<dbReference type="GO" id="GO:0000287">
    <property type="term" value="F:magnesium ion binding"/>
    <property type="evidence" value="ECO:0007669"/>
    <property type="project" value="UniProtKB-UniRule"/>
</dbReference>
<accession>A0AAV4LB30</accession>
<protein>
    <recommendedName>
        <fullName evidence="11">Hydroxyethylthiazole kinase</fullName>
        <ecNumber evidence="11">2.7.1.50</ecNumber>
    </recommendedName>
    <alternativeName>
        <fullName evidence="11">4-methyl-5-beta-hydroxyethylthiazole kinase</fullName>
        <shortName evidence="11">TH kinase</shortName>
        <shortName evidence="11">Thz kinase</shortName>
    </alternativeName>
</protein>
<dbReference type="GO" id="GO:0004417">
    <property type="term" value="F:hydroxyethylthiazole kinase activity"/>
    <property type="evidence" value="ECO:0007669"/>
    <property type="project" value="UniProtKB-UniRule"/>
</dbReference>
<keyword evidence="12" id="KW-1133">Transmembrane helix</keyword>
<comment type="function">
    <text evidence="11">Catalyzes the phosphorylation of the hydroxyl group of 4-methyl-5-beta-hydroxyethylthiazole (THZ).</text>
</comment>
<dbReference type="CDD" id="cd01170">
    <property type="entry name" value="THZ_kinase"/>
    <property type="match status" value="1"/>
</dbReference>
<dbReference type="NCBIfam" id="NF006830">
    <property type="entry name" value="PRK09355.1"/>
    <property type="match status" value="1"/>
</dbReference>
<evidence type="ECO:0000256" key="3">
    <source>
        <dbReference type="ARBA" id="ARBA00004868"/>
    </source>
</evidence>
<organism evidence="13 14">
    <name type="scientific">Collibacillus ludicampi</name>
    <dbReference type="NCBI Taxonomy" id="2771369"/>
    <lineage>
        <taxon>Bacteria</taxon>
        <taxon>Bacillati</taxon>
        <taxon>Bacillota</taxon>
        <taxon>Bacilli</taxon>
        <taxon>Bacillales</taxon>
        <taxon>Alicyclobacillaceae</taxon>
        <taxon>Collibacillus</taxon>
    </lineage>
</organism>
<dbReference type="GO" id="GO:0005524">
    <property type="term" value="F:ATP binding"/>
    <property type="evidence" value="ECO:0007669"/>
    <property type="project" value="UniProtKB-UniRule"/>
</dbReference>
<proteinExistence type="inferred from homology"/>
<dbReference type="NCBIfam" id="TIGR00694">
    <property type="entry name" value="thiM"/>
    <property type="match status" value="1"/>
</dbReference>
<dbReference type="HAMAP" id="MF_00228">
    <property type="entry name" value="Thz_kinase"/>
    <property type="match status" value="1"/>
</dbReference>
<evidence type="ECO:0000256" key="9">
    <source>
        <dbReference type="ARBA" id="ARBA00022842"/>
    </source>
</evidence>
<dbReference type="SUPFAM" id="SSF53613">
    <property type="entry name" value="Ribokinase-like"/>
    <property type="match status" value="1"/>
</dbReference>
<dbReference type="InterPro" id="IPR029056">
    <property type="entry name" value="Ribokinase-like"/>
</dbReference>
<comment type="cofactor">
    <cofactor evidence="2 11">
        <name>Mg(2+)</name>
        <dbReference type="ChEBI" id="CHEBI:18420"/>
    </cofactor>
</comment>
<evidence type="ECO:0000256" key="1">
    <source>
        <dbReference type="ARBA" id="ARBA00001771"/>
    </source>
</evidence>
<feature type="binding site" evidence="11">
    <location>
        <position position="194"/>
    </location>
    <ligand>
        <name>substrate</name>
    </ligand>
</feature>
<keyword evidence="6 11" id="KW-0547">Nucleotide-binding</keyword>
<keyword evidence="4 11" id="KW-0808">Transferase</keyword>
<feature type="binding site" evidence="11">
    <location>
        <position position="121"/>
    </location>
    <ligand>
        <name>ATP</name>
        <dbReference type="ChEBI" id="CHEBI:30616"/>
    </ligand>
</feature>
<feature type="binding site" evidence="11">
    <location>
        <position position="45"/>
    </location>
    <ligand>
        <name>substrate</name>
    </ligand>
</feature>
<dbReference type="Gene3D" id="3.40.1190.20">
    <property type="match status" value="1"/>
</dbReference>
<keyword evidence="12" id="KW-0812">Transmembrane</keyword>
<evidence type="ECO:0000256" key="10">
    <source>
        <dbReference type="ARBA" id="ARBA00022977"/>
    </source>
</evidence>
<dbReference type="EMBL" id="BOQE01000001">
    <property type="protein sequence ID" value="GIM45052.1"/>
    <property type="molecule type" value="Genomic_DNA"/>
</dbReference>
<evidence type="ECO:0000256" key="4">
    <source>
        <dbReference type="ARBA" id="ARBA00022679"/>
    </source>
</evidence>
<keyword evidence="9 11" id="KW-0460">Magnesium</keyword>
<dbReference type="EC" id="2.7.1.50" evidence="11"/>
<evidence type="ECO:0000313" key="14">
    <source>
        <dbReference type="Proteomes" id="UP001057291"/>
    </source>
</evidence>
<comment type="caution">
    <text evidence="13">The sequence shown here is derived from an EMBL/GenBank/DDBJ whole genome shotgun (WGS) entry which is preliminary data.</text>
</comment>
<dbReference type="InterPro" id="IPR000417">
    <property type="entry name" value="Hyethyz_kinase"/>
</dbReference>
<evidence type="ECO:0000256" key="7">
    <source>
        <dbReference type="ARBA" id="ARBA00022777"/>
    </source>
</evidence>